<dbReference type="OrthoDB" id="3378006at2"/>
<dbReference type="Pfam" id="PF19692">
    <property type="entry name" value="DUF6193"/>
    <property type="match status" value="2"/>
</dbReference>
<evidence type="ECO:0000313" key="1">
    <source>
        <dbReference type="EMBL" id="REH48153.1"/>
    </source>
</evidence>
<proteinExistence type="predicted"/>
<sequence>MGESLHQDLLDAGGLGAALEARCPDAEIEMYPGAGLFDGFGAKVRQGDRGVRIQPLRGEDRCSISYSLRGHSMHHVYRTVFAEIIDSAATWLGGATPEEFAQAWPFAGFVDVAAAFESGDRIELAWQHFRLSGPFELGAFVEAAMREPRLRRMCPFTSMWWMSFRPTADEYLVPGPWVRSAHNGRYTVVVNRREEPTIDHDAETAVRLVLAEMDRIGVPGPDEIDSYHVAPAYRATEQRRKLDGGDRSATCYPDRRALGYAVEFRWRDERIAYGWAPDPAGATGAAEDWVGGVSPRELARTWPFADFVAAGEAFERGDLLEYEWLQARAHARYGVRELVEAAMREPRLRRWYPVVGINALRFWADWHVVRKGPIVTSVGDGRYKIHGEHGDELGQGDVDHVLRVCLAEVSPEEPPSP</sequence>
<comment type="caution">
    <text evidence="1">The sequence shown here is derived from an EMBL/GenBank/DDBJ whole genome shotgun (WGS) entry which is preliminary data.</text>
</comment>
<dbReference type="AlphaFoldDB" id="A0A3E0HNS2"/>
<dbReference type="InterPro" id="IPR045682">
    <property type="entry name" value="DUF6193"/>
</dbReference>
<accession>A0A3E0HNS2</accession>
<dbReference type="Proteomes" id="UP000256269">
    <property type="component" value="Unassembled WGS sequence"/>
</dbReference>
<name>A0A3E0HNS2_9PSEU</name>
<organism evidence="1 2">
    <name type="scientific">Kutzneria buriramensis</name>
    <dbReference type="NCBI Taxonomy" id="1045776"/>
    <lineage>
        <taxon>Bacteria</taxon>
        <taxon>Bacillati</taxon>
        <taxon>Actinomycetota</taxon>
        <taxon>Actinomycetes</taxon>
        <taxon>Pseudonocardiales</taxon>
        <taxon>Pseudonocardiaceae</taxon>
        <taxon>Kutzneria</taxon>
    </lineage>
</organism>
<gene>
    <name evidence="1" type="ORF">BCF44_10511</name>
</gene>
<protein>
    <submittedName>
        <fullName evidence="1">Uncharacterized protein</fullName>
    </submittedName>
</protein>
<keyword evidence="2" id="KW-1185">Reference proteome</keyword>
<dbReference type="RefSeq" id="WP_116174970.1">
    <property type="nucleotide sequence ID" value="NZ_CP144375.1"/>
</dbReference>
<reference evidence="1 2" key="1">
    <citation type="submission" date="2018-08" db="EMBL/GenBank/DDBJ databases">
        <title>Genomic Encyclopedia of Archaeal and Bacterial Type Strains, Phase II (KMG-II): from individual species to whole genera.</title>
        <authorList>
            <person name="Goeker M."/>
        </authorList>
    </citation>
    <scope>NUCLEOTIDE SEQUENCE [LARGE SCALE GENOMIC DNA]</scope>
    <source>
        <strain evidence="1 2">DSM 45791</strain>
    </source>
</reference>
<dbReference type="EMBL" id="QUNO01000005">
    <property type="protein sequence ID" value="REH48153.1"/>
    <property type="molecule type" value="Genomic_DNA"/>
</dbReference>
<evidence type="ECO:0000313" key="2">
    <source>
        <dbReference type="Proteomes" id="UP000256269"/>
    </source>
</evidence>